<dbReference type="CDD" id="cd02021">
    <property type="entry name" value="GntK"/>
    <property type="match status" value="1"/>
</dbReference>
<reference evidence="11 12" key="1">
    <citation type="submission" date="2020-07" db="EMBL/GenBank/DDBJ databases">
        <title>Whole genome sequence of Sphingobium yanoikuyae A3.</title>
        <authorList>
            <person name="Han S.-S."/>
        </authorList>
    </citation>
    <scope>NUCLEOTIDE SEQUENCE [LARGE SCALE GENOMIC DNA]</scope>
    <source>
        <strain evidence="11 12">A3</strain>
    </source>
</reference>
<evidence type="ECO:0000256" key="1">
    <source>
        <dbReference type="ARBA" id="ARBA00004761"/>
    </source>
</evidence>
<evidence type="ECO:0000256" key="2">
    <source>
        <dbReference type="ARBA" id="ARBA00008420"/>
    </source>
</evidence>
<dbReference type="AlphaFoldDB" id="A0A9X7UEG8"/>
<protein>
    <recommendedName>
        <fullName evidence="3 10">Gluconokinase</fullName>
        <ecNumber evidence="3 10">2.7.1.12</ecNumber>
    </recommendedName>
</protein>
<proteinExistence type="inferred from homology"/>
<evidence type="ECO:0000313" key="12">
    <source>
        <dbReference type="Proteomes" id="UP000515377"/>
    </source>
</evidence>
<keyword evidence="4 10" id="KW-0808">Transferase</keyword>
<name>A0A9X7UEG8_SPHYA</name>
<dbReference type="GO" id="GO:0005737">
    <property type="term" value="C:cytoplasm"/>
    <property type="evidence" value="ECO:0007669"/>
    <property type="project" value="TreeGrafter"/>
</dbReference>
<dbReference type="Gene3D" id="3.40.50.300">
    <property type="entry name" value="P-loop containing nucleotide triphosphate hydrolases"/>
    <property type="match status" value="1"/>
</dbReference>
<dbReference type="EC" id="2.7.1.12" evidence="3 10"/>
<dbReference type="InterPro" id="IPR006001">
    <property type="entry name" value="Therm_gnt_kin"/>
</dbReference>
<dbReference type="EMBL" id="CP060122">
    <property type="protein sequence ID" value="QNG44910.1"/>
    <property type="molecule type" value="Genomic_DNA"/>
</dbReference>
<evidence type="ECO:0000256" key="9">
    <source>
        <dbReference type="ARBA" id="ARBA00048090"/>
    </source>
</evidence>
<comment type="similarity">
    <text evidence="2 10">Belongs to the gluconokinase GntK/GntV family.</text>
</comment>
<comment type="catalytic activity">
    <reaction evidence="9 10">
        <text>D-gluconate + ATP = 6-phospho-D-gluconate + ADP + H(+)</text>
        <dbReference type="Rhea" id="RHEA:19433"/>
        <dbReference type="ChEBI" id="CHEBI:15378"/>
        <dbReference type="ChEBI" id="CHEBI:18391"/>
        <dbReference type="ChEBI" id="CHEBI:30616"/>
        <dbReference type="ChEBI" id="CHEBI:58759"/>
        <dbReference type="ChEBI" id="CHEBI:456216"/>
        <dbReference type="EC" id="2.7.1.12"/>
    </reaction>
</comment>
<dbReference type="Proteomes" id="UP000515377">
    <property type="component" value="Chromosome"/>
</dbReference>
<keyword evidence="6 10" id="KW-0418">Kinase</keyword>
<dbReference type="GO" id="GO:0005524">
    <property type="term" value="F:ATP binding"/>
    <property type="evidence" value="ECO:0007669"/>
    <property type="project" value="UniProtKB-KW"/>
</dbReference>
<evidence type="ECO:0000256" key="10">
    <source>
        <dbReference type="RuleBase" id="RU363066"/>
    </source>
</evidence>
<evidence type="ECO:0000256" key="3">
    <source>
        <dbReference type="ARBA" id="ARBA00012054"/>
    </source>
</evidence>
<evidence type="ECO:0000256" key="5">
    <source>
        <dbReference type="ARBA" id="ARBA00022741"/>
    </source>
</evidence>
<dbReference type="InterPro" id="IPR027417">
    <property type="entry name" value="P-loop_NTPase"/>
</dbReference>
<dbReference type="Pfam" id="PF13671">
    <property type="entry name" value="AAA_33"/>
    <property type="match status" value="1"/>
</dbReference>
<evidence type="ECO:0000256" key="7">
    <source>
        <dbReference type="ARBA" id="ARBA00022840"/>
    </source>
</evidence>
<dbReference type="GO" id="GO:0019521">
    <property type="term" value="P:D-gluconate metabolic process"/>
    <property type="evidence" value="ECO:0007669"/>
    <property type="project" value="UniProtKB-KW"/>
</dbReference>
<dbReference type="NCBIfam" id="TIGR01313">
    <property type="entry name" value="therm_gnt_kin"/>
    <property type="match status" value="1"/>
</dbReference>
<accession>A0A9X7UEG8</accession>
<gene>
    <name evidence="11" type="ORF">H3V42_24245</name>
</gene>
<dbReference type="PANTHER" id="PTHR43442:SF3">
    <property type="entry name" value="GLUCONOKINASE-RELATED"/>
    <property type="match status" value="1"/>
</dbReference>
<keyword evidence="5 10" id="KW-0547">Nucleotide-binding</keyword>
<evidence type="ECO:0000313" key="11">
    <source>
        <dbReference type="EMBL" id="QNG44910.1"/>
    </source>
</evidence>
<evidence type="ECO:0000256" key="6">
    <source>
        <dbReference type="ARBA" id="ARBA00022777"/>
    </source>
</evidence>
<organism evidence="11 12">
    <name type="scientific">Sphingobium yanoikuyae</name>
    <name type="common">Sphingomonas yanoikuyae</name>
    <dbReference type="NCBI Taxonomy" id="13690"/>
    <lineage>
        <taxon>Bacteria</taxon>
        <taxon>Pseudomonadati</taxon>
        <taxon>Pseudomonadota</taxon>
        <taxon>Alphaproteobacteria</taxon>
        <taxon>Sphingomonadales</taxon>
        <taxon>Sphingomonadaceae</taxon>
        <taxon>Sphingobium</taxon>
    </lineage>
</organism>
<dbReference type="GO" id="GO:0046316">
    <property type="term" value="F:gluconokinase activity"/>
    <property type="evidence" value="ECO:0007669"/>
    <property type="project" value="UniProtKB-EC"/>
</dbReference>
<comment type="pathway">
    <text evidence="1">Carbohydrate acid metabolism.</text>
</comment>
<dbReference type="PANTHER" id="PTHR43442">
    <property type="entry name" value="GLUCONOKINASE-RELATED"/>
    <property type="match status" value="1"/>
</dbReference>
<evidence type="ECO:0000256" key="8">
    <source>
        <dbReference type="ARBA" id="ARBA00023064"/>
    </source>
</evidence>
<keyword evidence="7 10" id="KW-0067">ATP-binding</keyword>
<keyword evidence="8" id="KW-0311">Gluconate utilization</keyword>
<evidence type="ECO:0000256" key="4">
    <source>
        <dbReference type="ARBA" id="ARBA00022679"/>
    </source>
</evidence>
<dbReference type="FunFam" id="3.40.50.300:FF:000522">
    <property type="entry name" value="Gluconokinase"/>
    <property type="match status" value="1"/>
</dbReference>
<dbReference type="SUPFAM" id="SSF52540">
    <property type="entry name" value="P-loop containing nucleoside triphosphate hydrolases"/>
    <property type="match status" value="1"/>
</dbReference>
<sequence length="193" mass="20308">MPISADPAPASPKAVGRAVIVMGVSGCGKSTLGAMLAQALDCPFLEGDSYHSAAAVEKMRGGEALTDEDRWPWLDRLGAAIAGTVAAQGVAVAACSALKRAYRDRLRAAISVPVHFILLDNDRDELLARLGNRPGHYMPASLLDSQLATLEPPLPEEGAMILTTNVPATELRDRTLTWLGSGLAGIGSHRRDS</sequence>